<keyword evidence="9" id="KW-1185">Reference proteome</keyword>
<dbReference type="GO" id="GO:0003955">
    <property type="term" value="F:NAD(P)H dehydrogenase (quinone) activity"/>
    <property type="evidence" value="ECO:0007669"/>
    <property type="project" value="TreeGrafter"/>
</dbReference>
<keyword evidence="3" id="KW-0285">Flavoprotein</keyword>
<dbReference type="InterPro" id="IPR036188">
    <property type="entry name" value="FAD/NAD-bd_sf"/>
</dbReference>
<evidence type="ECO:0000256" key="3">
    <source>
        <dbReference type="ARBA" id="ARBA00022630"/>
    </source>
</evidence>
<comment type="caution">
    <text evidence="8">The sequence shown here is derived from an EMBL/GenBank/DDBJ whole genome shotgun (WGS) entry which is preliminary data.</text>
</comment>
<dbReference type="RefSeq" id="WP_126922323.1">
    <property type="nucleotide sequence ID" value="NZ_ML133691.1"/>
</dbReference>
<accession>A0A432PIC0</accession>
<feature type="domain" description="FAD/NAD(P)-binding" evidence="7">
    <location>
        <begin position="12"/>
        <end position="292"/>
    </location>
</feature>
<feature type="region of interest" description="Disordered" evidence="6">
    <location>
        <begin position="393"/>
        <end position="423"/>
    </location>
</feature>
<comment type="similarity">
    <text evidence="2">Belongs to the NADH dehydrogenase family.</text>
</comment>
<organism evidence="8 9">
    <name type="scientific">Rhizobium vallis</name>
    <dbReference type="NCBI Taxonomy" id="634290"/>
    <lineage>
        <taxon>Bacteria</taxon>
        <taxon>Pseudomonadati</taxon>
        <taxon>Pseudomonadota</taxon>
        <taxon>Alphaproteobacteria</taxon>
        <taxon>Hyphomicrobiales</taxon>
        <taxon>Rhizobiaceae</taxon>
        <taxon>Rhizobium/Agrobacterium group</taxon>
        <taxon>Rhizobium</taxon>
    </lineage>
</organism>
<dbReference type="Pfam" id="PF07992">
    <property type="entry name" value="Pyr_redox_2"/>
    <property type="match status" value="1"/>
</dbReference>
<dbReference type="GO" id="GO:0019646">
    <property type="term" value="P:aerobic electron transport chain"/>
    <property type="evidence" value="ECO:0007669"/>
    <property type="project" value="TreeGrafter"/>
</dbReference>
<evidence type="ECO:0000256" key="2">
    <source>
        <dbReference type="ARBA" id="ARBA00005272"/>
    </source>
</evidence>
<dbReference type="Proteomes" id="UP000278823">
    <property type="component" value="Unassembled WGS sequence"/>
</dbReference>
<keyword evidence="4" id="KW-0274">FAD</keyword>
<evidence type="ECO:0000256" key="6">
    <source>
        <dbReference type="SAM" id="MobiDB-lite"/>
    </source>
</evidence>
<evidence type="ECO:0000259" key="7">
    <source>
        <dbReference type="Pfam" id="PF07992"/>
    </source>
</evidence>
<dbReference type="SUPFAM" id="SSF51905">
    <property type="entry name" value="FAD/NAD(P)-binding domain"/>
    <property type="match status" value="1"/>
</dbReference>
<protein>
    <submittedName>
        <fullName evidence="8">FAD-dependent oxidoreductase</fullName>
    </submittedName>
</protein>
<dbReference type="OrthoDB" id="9781621at2"/>
<dbReference type="PANTHER" id="PTHR42913">
    <property type="entry name" value="APOPTOSIS-INDUCING FACTOR 1"/>
    <property type="match status" value="1"/>
</dbReference>
<dbReference type="EMBL" id="RJTH01000006">
    <property type="protein sequence ID" value="RUM23856.1"/>
    <property type="molecule type" value="Genomic_DNA"/>
</dbReference>
<reference evidence="9" key="1">
    <citation type="submission" date="2018-11" db="EMBL/GenBank/DDBJ databases">
        <title>Rhizobium chutanense sp. nov., isolated from root nodules of Phaseolus vulgaris in China.</title>
        <authorList>
            <person name="Huo Y."/>
        </authorList>
    </citation>
    <scope>NUCLEOTIDE SEQUENCE [LARGE SCALE GENOMIC DNA]</scope>
    <source>
        <strain evidence="9">CCBAU 65647</strain>
    </source>
</reference>
<evidence type="ECO:0000313" key="9">
    <source>
        <dbReference type="Proteomes" id="UP000278823"/>
    </source>
</evidence>
<dbReference type="AlphaFoldDB" id="A0A432PIC0"/>
<dbReference type="InterPro" id="IPR051169">
    <property type="entry name" value="NADH-Q_oxidoreductase"/>
</dbReference>
<evidence type="ECO:0000256" key="1">
    <source>
        <dbReference type="ARBA" id="ARBA00001974"/>
    </source>
</evidence>
<dbReference type="PRINTS" id="PR00368">
    <property type="entry name" value="FADPNR"/>
</dbReference>
<dbReference type="Gene3D" id="3.50.50.100">
    <property type="match status" value="1"/>
</dbReference>
<proteinExistence type="inferred from homology"/>
<sequence>MLTTPIAPFETYDVVVLGAGYAGLMASLRLGRRRLGLRVALINAEEQFVERVRLQEAMVAPVTPRIASLSNYLARTPVKFIKARARSLDLLQRRIIIEATGSTREIGFTQLIYALGSRVDTSTAPSASQYAYRLDPGEGLHATAALRAALHQLAGRPARVLAVGGGPLSIEAAGEVKSTWPEMDVTLLSATRAGDFTSDKVQAVLRRDLARLGVALVDNERVSEITASEVVTANGRHFAYDVCIWAAGMRAPSIAREAGLTVDAQGRVVVDTDLRSVSHPCILAVGDSAHPRGATGAPFRHSALTAAVSGVYAAEQVAAKIAEKTISPFTFSTFAQAIAVGRFAALFPLDANDHPILFVLGGRAARRLRDILVWLVLHFITFERLLPGIQSWPGRKRGASHPARAEIGNRPARKSSADVDDRG</sequence>
<keyword evidence="5" id="KW-0560">Oxidoreductase</keyword>
<name>A0A432PIC0_9HYPH</name>
<dbReference type="PRINTS" id="PR00469">
    <property type="entry name" value="PNDRDTASEII"/>
</dbReference>
<dbReference type="PANTHER" id="PTHR42913:SF3">
    <property type="entry name" value="64 KDA MITOCHONDRIAL NADH DEHYDROGENASE (EUROFUNG)"/>
    <property type="match status" value="1"/>
</dbReference>
<evidence type="ECO:0000313" key="8">
    <source>
        <dbReference type="EMBL" id="RUM23856.1"/>
    </source>
</evidence>
<evidence type="ECO:0000256" key="4">
    <source>
        <dbReference type="ARBA" id="ARBA00022827"/>
    </source>
</evidence>
<dbReference type="InterPro" id="IPR023753">
    <property type="entry name" value="FAD/NAD-binding_dom"/>
</dbReference>
<comment type="cofactor">
    <cofactor evidence="1">
        <name>FAD</name>
        <dbReference type="ChEBI" id="CHEBI:57692"/>
    </cofactor>
</comment>
<evidence type="ECO:0000256" key="5">
    <source>
        <dbReference type="ARBA" id="ARBA00023002"/>
    </source>
</evidence>
<gene>
    <name evidence="8" type="ORF">EFQ99_17805</name>
</gene>